<comment type="similarity">
    <text evidence="1">Belongs to the LysR transcriptional regulatory family.</text>
</comment>
<feature type="domain" description="HTH lysR-type" evidence="5">
    <location>
        <begin position="25"/>
        <end position="82"/>
    </location>
</feature>
<sequence length="324" mass="36601">MAGIGPGDTIAADPTGDLLMRYQRIDLNLLIALDALLAERNVTRAAERLHMTQPTMSGVLARLRDYFADPLLVPVGRAMRLTPRAESLIKPVREIILKVDSTLGVRPEFEPSTAQRQFIVIASDYVCTVLLDEVLRRVAEQAPGITFDVRPSAADMAEDLEQQRADFLVTPAHLVMAEHPHDVLFEDTYHVLAWADHPELREGLTLELYQALGHVAYLNGKGPHNPWFDQWYANQHGDTRRLEVNVHGFALIPRMLVGTRRIATLQTRLARQFAQVLPLRLHEPPMQTPRLTEVLQWHRYRDEDPGVQWVRARIAEAAAALPPL</sequence>
<evidence type="ECO:0000256" key="4">
    <source>
        <dbReference type="ARBA" id="ARBA00023163"/>
    </source>
</evidence>
<evidence type="ECO:0000256" key="1">
    <source>
        <dbReference type="ARBA" id="ARBA00009437"/>
    </source>
</evidence>
<dbReference type="GO" id="GO:0003677">
    <property type="term" value="F:DNA binding"/>
    <property type="evidence" value="ECO:0007669"/>
    <property type="project" value="UniProtKB-KW"/>
</dbReference>
<keyword evidence="2" id="KW-0805">Transcription regulation</keyword>
<dbReference type="PANTHER" id="PTHR30118:SF6">
    <property type="entry name" value="HTH-TYPE TRANSCRIPTIONAL REGULATOR LEUO"/>
    <property type="match status" value="1"/>
</dbReference>
<gene>
    <name evidence="6" type="ORF">JI739_20295</name>
</gene>
<dbReference type="Gene3D" id="3.40.190.10">
    <property type="entry name" value="Periplasmic binding protein-like II"/>
    <property type="match status" value="2"/>
</dbReference>
<protein>
    <submittedName>
        <fullName evidence="6">LysR family transcriptional regulator</fullName>
    </submittedName>
</protein>
<dbReference type="Proteomes" id="UP000613011">
    <property type="component" value="Unassembled WGS sequence"/>
</dbReference>
<dbReference type="EMBL" id="JAEQNA010000009">
    <property type="protein sequence ID" value="MBL0422686.1"/>
    <property type="molecule type" value="Genomic_DNA"/>
</dbReference>
<dbReference type="SUPFAM" id="SSF53850">
    <property type="entry name" value="Periplasmic binding protein-like II"/>
    <property type="match status" value="1"/>
</dbReference>
<dbReference type="AlphaFoldDB" id="A0A936ZS66"/>
<dbReference type="InterPro" id="IPR005119">
    <property type="entry name" value="LysR_subst-bd"/>
</dbReference>
<dbReference type="Pfam" id="PF03466">
    <property type="entry name" value="LysR_substrate"/>
    <property type="match status" value="1"/>
</dbReference>
<dbReference type="GO" id="GO:0003700">
    <property type="term" value="F:DNA-binding transcription factor activity"/>
    <property type="evidence" value="ECO:0007669"/>
    <property type="project" value="InterPro"/>
</dbReference>
<evidence type="ECO:0000313" key="7">
    <source>
        <dbReference type="Proteomes" id="UP000613011"/>
    </source>
</evidence>
<evidence type="ECO:0000259" key="5">
    <source>
        <dbReference type="PROSITE" id="PS50931"/>
    </source>
</evidence>
<dbReference type="Pfam" id="PF00126">
    <property type="entry name" value="HTH_1"/>
    <property type="match status" value="1"/>
</dbReference>
<reference evidence="6" key="1">
    <citation type="submission" date="2021-01" db="EMBL/GenBank/DDBJ databases">
        <title>Ramlibacter sp. strain AW1 16S ribosomal RNA gene Genome sequencing and assembly.</title>
        <authorList>
            <person name="Kang M."/>
        </authorList>
    </citation>
    <scope>NUCLEOTIDE SEQUENCE</scope>
    <source>
        <strain evidence="6">AW1</strain>
    </source>
</reference>
<dbReference type="InterPro" id="IPR000847">
    <property type="entry name" value="LysR_HTH_N"/>
</dbReference>
<accession>A0A936ZS66</accession>
<proteinExistence type="inferred from homology"/>
<dbReference type="PROSITE" id="PS50931">
    <property type="entry name" value="HTH_LYSR"/>
    <property type="match status" value="1"/>
</dbReference>
<dbReference type="InterPro" id="IPR036388">
    <property type="entry name" value="WH-like_DNA-bd_sf"/>
</dbReference>
<evidence type="ECO:0000313" key="6">
    <source>
        <dbReference type="EMBL" id="MBL0422686.1"/>
    </source>
</evidence>
<keyword evidence="4" id="KW-0804">Transcription</keyword>
<dbReference type="RefSeq" id="WP_201685825.1">
    <property type="nucleotide sequence ID" value="NZ_JAEQNA010000009.1"/>
</dbReference>
<organism evidence="6 7">
    <name type="scientific">Ramlibacter aurantiacus</name>
    <dbReference type="NCBI Taxonomy" id="2801330"/>
    <lineage>
        <taxon>Bacteria</taxon>
        <taxon>Pseudomonadati</taxon>
        <taxon>Pseudomonadota</taxon>
        <taxon>Betaproteobacteria</taxon>
        <taxon>Burkholderiales</taxon>
        <taxon>Comamonadaceae</taxon>
        <taxon>Ramlibacter</taxon>
    </lineage>
</organism>
<name>A0A936ZS66_9BURK</name>
<keyword evidence="7" id="KW-1185">Reference proteome</keyword>
<dbReference type="InterPro" id="IPR036390">
    <property type="entry name" value="WH_DNA-bd_sf"/>
</dbReference>
<keyword evidence="3" id="KW-0238">DNA-binding</keyword>
<evidence type="ECO:0000256" key="2">
    <source>
        <dbReference type="ARBA" id="ARBA00023015"/>
    </source>
</evidence>
<dbReference type="SUPFAM" id="SSF46785">
    <property type="entry name" value="Winged helix' DNA-binding domain"/>
    <property type="match status" value="1"/>
</dbReference>
<evidence type="ECO:0000256" key="3">
    <source>
        <dbReference type="ARBA" id="ARBA00023125"/>
    </source>
</evidence>
<dbReference type="Gene3D" id="1.10.10.10">
    <property type="entry name" value="Winged helix-like DNA-binding domain superfamily/Winged helix DNA-binding domain"/>
    <property type="match status" value="1"/>
</dbReference>
<comment type="caution">
    <text evidence="6">The sequence shown here is derived from an EMBL/GenBank/DDBJ whole genome shotgun (WGS) entry which is preliminary data.</text>
</comment>
<dbReference type="PANTHER" id="PTHR30118">
    <property type="entry name" value="HTH-TYPE TRANSCRIPTIONAL REGULATOR LEUO-RELATED"/>
    <property type="match status" value="1"/>
</dbReference>
<dbReference type="InterPro" id="IPR050389">
    <property type="entry name" value="LysR-type_TF"/>
</dbReference>